<accession>A0A379G7K7</accession>
<evidence type="ECO:0000313" key="2">
    <source>
        <dbReference type="EMBL" id="SUC36968.1"/>
    </source>
</evidence>
<reference evidence="2 3" key="1">
    <citation type="submission" date="2018-06" db="EMBL/GenBank/DDBJ databases">
        <authorList>
            <consortium name="Pathogen Informatics"/>
            <person name="Doyle S."/>
        </authorList>
    </citation>
    <scope>NUCLEOTIDE SEQUENCE [LARGE SCALE GENOMIC DNA]</scope>
    <source>
        <strain evidence="2 3">NCTC12026</strain>
    </source>
</reference>
<organism evidence="2 3">
    <name type="scientific">Providencia rustigianii</name>
    <dbReference type="NCBI Taxonomy" id="158850"/>
    <lineage>
        <taxon>Bacteria</taxon>
        <taxon>Pseudomonadati</taxon>
        <taxon>Pseudomonadota</taxon>
        <taxon>Gammaproteobacteria</taxon>
        <taxon>Enterobacterales</taxon>
        <taxon>Morganellaceae</taxon>
        <taxon>Providencia</taxon>
    </lineage>
</organism>
<protein>
    <recommendedName>
        <fullName evidence="1">DUF6630 domain-containing protein</fullName>
    </recommendedName>
</protein>
<dbReference type="Proteomes" id="UP000255129">
    <property type="component" value="Unassembled WGS sequence"/>
</dbReference>
<feature type="domain" description="DUF6630" evidence="1">
    <location>
        <begin position="18"/>
        <end position="171"/>
    </location>
</feature>
<dbReference type="EMBL" id="UGUA01000002">
    <property type="protein sequence ID" value="SUC36968.1"/>
    <property type="molecule type" value="Genomic_DNA"/>
</dbReference>
<evidence type="ECO:0000313" key="3">
    <source>
        <dbReference type="Proteomes" id="UP000255129"/>
    </source>
</evidence>
<name>A0A379G7K7_9GAMM</name>
<dbReference type="AlphaFoldDB" id="A0A379G7K7"/>
<gene>
    <name evidence="2" type="ORF">NCTC12026_03412</name>
</gene>
<proteinExistence type="predicted"/>
<dbReference type="InterPro" id="IPR046582">
    <property type="entry name" value="DUF6630"/>
</dbReference>
<sequence length="187" mass="21292">MQGMKPETAELYNEIMPAITELAKLLNPNSQENIATDIASFEEELKELIDEDEEGFVDSVENEDLGFIMADLVVRSNMGNSFWIDWKDSESAIGFLKNALDIADIDIQLDFGVDNPQNSLRPDQIFVRANQQLQALSYYLLGLDSGNDAYHEILIPADIFEPFMSIMEQFNVMVDLNDEEVDYSEYE</sequence>
<dbReference type="Pfam" id="PF20335">
    <property type="entry name" value="DUF6630"/>
    <property type="match status" value="1"/>
</dbReference>
<dbReference type="OrthoDB" id="6466023at2"/>
<dbReference type="RefSeq" id="WP_006814414.1">
    <property type="nucleotide sequence ID" value="NZ_AP018946.1"/>
</dbReference>
<evidence type="ECO:0000259" key="1">
    <source>
        <dbReference type="Pfam" id="PF20335"/>
    </source>
</evidence>